<evidence type="ECO:0000256" key="1">
    <source>
        <dbReference type="SAM" id="MobiDB-lite"/>
    </source>
</evidence>
<reference evidence="3" key="2">
    <citation type="submission" date="2015-01" db="EMBL/GenBank/DDBJ databases">
        <title>Evolutionary Origins and Diversification of the Mycorrhizal Mutualists.</title>
        <authorList>
            <consortium name="DOE Joint Genome Institute"/>
            <consortium name="Mycorrhizal Genomics Consortium"/>
            <person name="Kohler A."/>
            <person name="Kuo A."/>
            <person name="Nagy L.G."/>
            <person name="Floudas D."/>
            <person name="Copeland A."/>
            <person name="Barry K.W."/>
            <person name="Cichocki N."/>
            <person name="Veneault-Fourrey C."/>
            <person name="LaButti K."/>
            <person name="Lindquist E.A."/>
            <person name="Lipzen A."/>
            <person name="Lundell T."/>
            <person name="Morin E."/>
            <person name="Murat C."/>
            <person name="Riley R."/>
            <person name="Ohm R."/>
            <person name="Sun H."/>
            <person name="Tunlid A."/>
            <person name="Henrissat B."/>
            <person name="Grigoriev I.V."/>
            <person name="Hibbett D.S."/>
            <person name="Martin F."/>
        </authorList>
    </citation>
    <scope>NUCLEOTIDE SEQUENCE [LARGE SCALE GENOMIC DNA]</scope>
    <source>
        <strain evidence="3">LaAM-08-1</strain>
    </source>
</reference>
<dbReference type="AlphaFoldDB" id="A0A0C9WNW1"/>
<name>A0A0C9WNW1_9AGAR</name>
<evidence type="ECO:0000313" key="3">
    <source>
        <dbReference type="Proteomes" id="UP000054477"/>
    </source>
</evidence>
<protein>
    <submittedName>
        <fullName evidence="2">Uncharacterized protein</fullName>
    </submittedName>
</protein>
<accession>A0A0C9WNW1</accession>
<sequence>MKCHPLSSSPTLTNIELSNFNACYYTEVTKRLRVLEDTPGNRGIIENLALVEPNDFEMKNKYFCRRQQPTSIPTRFFLVGTVTNSSLLSGDISRNLSVSFSNHSFPRAIAVVGEILSEKTLFLPTFQQGISITTARRPTKGTGQATIRGLTPSSHHPRKHDETEPSLLPWDATVPIYNGTQPFHLSQYKDLQQIVDEITPNSAVITIFTLSTYPYRRLSSALQNQAVNTSLTFNIQSVIWVAFPSKDAMVNPSLSPSPPIGVTDDYLVDDSDTAKTVQPDIIINENEDLI</sequence>
<dbReference type="Proteomes" id="UP000054477">
    <property type="component" value="Unassembled WGS sequence"/>
</dbReference>
<gene>
    <name evidence="2" type="ORF">K443DRAFT_133113</name>
</gene>
<dbReference type="EMBL" id="KN838648">
    <property type="protein sequence ID" value="KIJ99409.1"/>
    <property type="molecule type" value="Genomic_DNA"/>
</dbReference>
<keyword evidence="3" id="KW-1185">Reference proteome</keyword>
<dbReference type="HOGENOM" id="CLU_874547_0_0_1"/>
<organism evidence="2 3">
    <name type="scientific">Laccaria amethystina LaAM-08-1</name>
    <dbReference type="NCBI Taxonomy" id="1095629"/>
    <lineage>
        <taxon>Eukaryota</taxon>
        <taxon>Fungi</taxon>
        <taxon>Dikarya</taxon>
        <taxon>Basidiomycota</taxon>
        <taxon>Agaricomycotina</taxon>
        <taxon>Agaricomycetes</taxon>
        <taxon>Agaricomycetidae</taxon>
        <taxon>Agaricales</taxon>
        <taxon>Agaricineae</taxon>
        <taxon>Hydnangiaceae</taxon>
        <taxon>Laccaria</taxon>
    </lineage>
</organism>
<proteinExistence type="predicted"/>
<evidence type="ECO:0000313" key="2">
    <source>
        <dbReference type="EMBL" id="KIJ99409.1"/>
    </source>
</evidence>
<reference evidence="2 3" key="1">
    <citation type="submission" date="2014-04" db="EMBL/GenBank/DDBJ databases">
        <authorList>
            <consortium name="DOE Joint Genome Institute"/>
            <person name="Kuo A."/>
            <person name="Kohler A."/>
            <person name="Nagy L.G."/>
            <person name="Floudas D."/>
            <person name="Copeland A."/>
            <person name="Barry K.W."/>
            <person name="Cichocki N."/>
            <person name="Veneault-Fourrey C."/>
            <person name="LaButti K."/>
            <person name="Lindquist E.A."/>
            <person name="Lipzen A."/>
            <person name="Lundell T."/>
            <person name="Morin E."/>
            <person name="Murat C."/>
            <person name="Sun H."/>
            <person name="Tunlid A."/>
            <person name="Henrissat B."/>
            <person name="Grigoriev I.V."/>
            <person name="Hibbett D.S."/>
            <person name="Martin F."/>
            <person name="Nordberg H.P."/>
            <person name="Cantor M.N."/>
            <person name="Hua S.X."/>
        </authorList>
    </citation>
    <scope>NUCLEOTIDE SEQUENCE [LARGE SCALE GENOMIC DNA]</scope>
    <source>
        <strain evidence="2 3">LaAM-08-1</strain>
    </source>
</reference>
<feature type="region of interest" description="Disordered" evidence="1">
    <location>
        <begin position="137"/>
        <end position="165"/>
    </location>
</feature>
<dbReference type="OrthoDB" id="2960452at2759"/>